<dbReference type="Proteomes" id="UP000078397">
    <property type="component" value="Unassembled WGS sequence"/>
</dbReference>
<dbReference type="EMBL" id="LSBJ02000001">
    <property type="protein sequence ID" value="OAQ72610.1"/>
    <property type="molecule type" value="Genomic_DNA"/>
</dbReference>
<reference evidence="2 3" key="1">
    <citation type="journal article" date="2016" name="PLoS Pathog.">
        <title>Biosynthesis of antibiotic leucinostatins in bio-control fungus Purpureocillium lilacinum and their inhibition on phytophthora revealed by genome mining.</title>
        <authorList>
            <person name="Wang G."/>
            <person name="Liu Z."/>
            <person name="Lin R."/>
            <person name="Li E."/>
            <person name="Mao Z."/>
            <person name="Ling J."/>
            <person name="Yang Y."/>
            <person name="Yin W.B."/>
            <person name="Xie B."/>
        </authorList>
    </citation>
    <scope>NUCLEOTIDE SEQUENCE [LARGE SCALE GENOMIC DNA]</scope>
    <source>
        <strain evidence="2">170</strain>
    </source>
</reference>
<keyword evidence="3" id="KW-1185">Reference proteome</keyword>
<gene>
    <name evidence="2" type="ORF">VFPPC_12808</name>
</gene>
<sequence>MASQLLRKSDIVSVAGIASIVPSKMVKKRRLSAPAGPSPSPPGAAVSSSETTTTDTPSPPTSSSTSIDAKLFERAEKLARMTMELKIHKVMMQTNDLARGYQELTRKMESNESFHKQHQERMEKIRSDILSTKENLQKHLQSTAGDGLDLREYQKEVVAVKSSMSDVRTLVDELVDKVDQLPTLAEAKAVLAGVTAQREACEAAAAVCEDHTALRTGQFTLDFYDVVLTSLEFCHKSIQTRIQETIKSTRRWHHDHKSTTLDDGKFTANYLKKQSKRDPRMAVYIQKALHRRIRRRGRASTPEPRSLEEFCRDVSWEDVTRTVEDVLVRRVEATVRSLSQSSRELP</sequence>
<evidence type="ECO:0000313" key="2">
    <source>
        <dbReference type="EMBL" id="OAQ72610.1"/>
    </source>
</evidence>
<dbReference type="AlphaFoldDB" id="A0A179G528"/>
<feature type="region of interest" description="Disordered" evidence="1">
    <location>
        <begin position="25"/>
        <end position="69"/>
    </location>
</feature>
<feature type="compositionally biased region" description="Low complexity" evidence="1">
    <location>
        <begin position="43"/>
        <end position="66"/>
    </location>
</feature>
<accession>A0A179G528</accession>
<protein>
    <submittedName>
        <fullName evidence="2">Laminin domain II domain-containing protein</fullName>
    </submittedName>
</protein>
<dbReference type="RefSeq" id="XP_018148693.1">
    <property type="nucleotide sequence ID" value="XM_018290585.1"/>
</dbReference>
<dbReference type="OrthoDB" id="6423603at2759"/>
<organism evidence="2 3">
    <name type="scientific">Pochonia chlamydosporia 170</name>
    <dbReference type="NCBI Taxonomy" id="1380566"/>
    <lineage>
        <taxon>Eukaryota</taxon>
        <taxon>Fungi</taxon>
        <taxon>Dikarya</taxon>
        <taxon>Ascomycota</taxon>
        <taxon>Pezizomycotina</taxon>
        <taxon>Sordariomycetes</taxon>
        <taxon>Hypocreomycetidae</taxon>
        <taxon>Hypocreales</taxon>
        <taxon>Clavicipitaceae</taxon>
        <taxon>Pochonia</taxon>
    </lineage>
</organism>
<evidence type="ECO:0000256" key="1">
    <source>
        <dbReference type="SAM" id="MobiDB-lite"/>
    </source>
</evidence>
<name>A0A179G528_METCM</name>
<comment type="caution">
    <text evidence="2">The sequence shown here is derived from an EMBL/GenBank/DDBJ whole genome shotgun (WGS) entry which is preliminary data.</text>
</comment>
<evidence type="ECO:0000313" key="3">
    <source>
        <dbReference type="Proteomes" id="UP000078397"/>
    </source>
</evidence>
<dbReference type="KEGG" id="pchm:VFPPC_12808"/>
<dbReference type="GeneID" id="28854579"/>
<proteinExistence type="predicted"/>